<proteinExistence type="predicted"/>
<protein>
    <submittedName>
        <fullName evidence="7">Gamma-aminobutyric acid type B receptor subunit 2-like</fullName>
    </submittedName>
</protein>
<evidence type="ECO:0000256" key="3">
    <source>
        <dbReference type="ARBA" id="ARBA00023180"/>
    </source>
</evidence>
<dbReference type="InterPro" id="IPR002455">
    <property type="entry name" value="GPCR3_GABA-B"/>
</dbReference>
<name>A0A1S3DGX5_DIACI</name>
<keyword evidence="2" id="KW-0675">Receptor</keyword>
<evidence type="ECO:0000313" key="6">
    <source>
        <dbReference type="Proteomes" id="UP000079169"/>
    </source>
</evidence>
<keyword evidence="4" id="KW-0807">Transducer</keyword>
<dbReference type="GO" id="GO:0004965">
    <property type="term" value="F:G protein-coupled GABA receptor activity"/>
    <property type="evidence" value="ECO:0007669"/>
    <property type="project" value="InterPro"/>
</dbReference>
<dbReference type="GeneID" id="103518443"/>
<organism evidence="6 7">
    <name type="scientific">Diaphorina citri</name>
    <name type="common">Asian citrus psyllid</name>
    <dbReference type="NCBI Taxonomy" id="121845"/>
    <lineage>
        <taxon>Eukaryota</taxon>
        <taxon>Metazoa</taxon>
        <taxon>Ecdysozoa</taxon>
        <taxon>Arthropoda</taxon>
        <taxon>Hexapoda</taxon>
        <taxon>Insecta</taxon>
        <taxon>Pterygota</taxon>
        <taxon>Neoptera</taxon>
        <taxon>Paraneoptera</taxon>
        <taxon>Hemiptera</taxon>
        <taxon>Sternorrhyncha</taxon>
        <taxon>Psylloidea</taxon>
        <taxon>Psyllidae</taxon>
        <taxon>Diaphorininae</taxon>
        <taxon>Diaphorina</taxon>
    </lineage>
</organism>
<dbReference type="PaxDb" id="121845-A0A1S3DGX5"/>
<dbReference type="PANTHER" id="PTHR10519:SF77">
    <property type="entry name" value="GAMMA-AMINOBUTYRIC ACID TYPE B RECEPTOR SUBUNIT 1"/>
    <property type="match status" value="1"/>
</dbReference>
<dbReference type="STRING" id="121845.A0A1S3DGX5"/>
<dbReference type="Proteomes" id="UP000079169">
    <property type="component" value="Unplaced"/>
</dbReference>
<dbReference type="AlphaFoldDB" id="A0A1S3DGX5"/>
<evidence type="ECO:0000256" key="1">
    <source>
        <dbReference type="ARBA" id="ARBA00023040"/>
    </source>
</evidence>
<reference evidence="7" key="1">
    <citation type="submission" date="2025-08" db="UniProtKB">
        <authorList>
            <consortium name="RefSeq"/>
        </authorList>
    </citation>
    <scope>IDENTIFICATION</scope>
</reference>
<dbReference type="GO" id="GO:0007214">
    <property type="term" value="P:gamma-aminobutyric acid signaling pathway"/>
    <property type="evidence" value="ECO:0007669"/>
    <property type="project" value="TreeGrafter"/>
</dbReference>
<feature type="signal peptide" evidence="5">
    <location>
        <begin position="1"/>
        <end position="17"/>
    </location>
</feature>
<evidence type="ECO:0000256" key="2">
    <source>
        <dbReference type="ARBA" id="ARBA00023170"/>
    </source>
</evidence>
<accession>A0A1S3DGX5</accession>
<keyword evidence="3" id="KW-0325">Glycoprotein</keyword>
<dbReference type="PANTHER" id="PTHR10519">
    <property type="entry name" value="GABA-B RECEPTOR"/>
    <property type="match status" value="1"/>
</dbReference>
<feature type="chain" id="PRO_5018286776" evidence="5">
    <location>
        <begin position="18"/>
        <end position="62"/>
    </location>
</feature>
<dbReference type="RefSeq" id="XP_008481733.2">
    <property type="nucleotide sequence ID" value="XM_008483511.2"/>
</dbReference>
<sequence>MVTGLLSIDLVILLCWQFYDPLQRITENFPLETPPKSSADDIKISPELEHCESRNNNIWYEV</sequence>
<evidence type="ECO:0000313" key="7">
    <source>
        <dbReference type="RefSeq" id="XP_008481733.2"/>
    </source>
</evidence>
<gene>
    <name evidence="7" type="primary">LOC103518443</name>
</gene>
<keyword evidence="6" id="KW-1185">Reference proteome</keyword>
<evidence type="ECO:0000256" key="5">
    <source>
        <dbReference type="SAM" id="SignalP"/>
    </source>
</evidence>
<evidence type="ECO:0000256" key="4">
    <source>
        <dbReference type="ARBA" id="ARBA00023224"/>
    </source>
</evidence>
<keyword evidence="5" id="KW-0732">Signal</keyword>
<dbReference type="GO" id="GO:0038039">
    <property type="term" value="C:G protein-coupled receptor heterodimeric complex"/>
    <property type="evidence" value="ECO:0007669"/>
    <property type="project" value="TreeGrafter"/>
</dbReference>
<keyword evidence="1" id="KW-0297">G-protein coupled receptor</keyword>
<dbReference type="KEGG" id="dci:103518443"/>